<evidence type="ECO:0008006" key="4">
    <source>
        <dbReference type="Google" id="ProtNLM"/>
    </source>
</evidence>
<organism evidence="2 3">
    <name type="scientific">Pseudozyma flocculosa</name>
    <dbReference type="NCBI Taxonomy" id="84751"/>
    <lineage>
        <taxon>Eukaryota</taxon>
        <taxon>Fungi</taxon>
        <taxon>Dikarya</taxon>
        <taxon>Basidiomycota</taxon>
        <taxon>Ustilaginomycotina</taxon>
        <taxon>Ustilaginomycetes</taxon>
        <taxon>Ustilaginales</taxon>
        <taxon>Ustilaginaceae</taxon>
        <taxon>Pseudozyma</taxon>
    </lineage>
</organism>
<feature type="region of interest" description="Disordered" evidence="1">
    <location>
        <begin position="1"/>
        <end position="56"/>
    </location>
</feature>
<dbReference type="SUPFAM" id="SSF52540">
    <property type="entry name" value="P-loop containing nucleoside triphosphate hydrolases"/>
    <property type="match status" value="1"/>
</dbReference>
<sequence>MRASTSMPSTLRGISTSARTQAQRSATVLAPPRTTASRSLADGRTTSPPRLVPPYVGPASASFPSVSASSLTSRGPQRCVQDSFRRLTMSRRGFVSSSSLPPQTGKQGATRGSSEALLGAVAAASTVVLLTLYTSGQVFADDAKKDDDGTTTTKKKDDEGPTLLVLLGSPRSGKSTQAQRLSKRFNLPIHPSSSSPTPPPETQLYIYELADATPSAVESLEKGSAPIWCILFFDLPLDAYRKRFPDDDEGAKKLERQRDDVIRVVKRFRDQGNILEISADWESPDEVWEQVEAKVEQILELKERGEELGC</sequence>
<proteinExistence type="predicted"/>
<feature type="compositionally biased region" description="Polar residues" evidence="1">
    <location>
        <begin position="1"/>
        <end position="26"/>
    </location>
</feature>
<dbReference type="AlphaFoldDB" id="A0A5C3FAZ9"/>
<gene>
    <name evidence="2" type="ORF">PSFLO_06299</name>
</gene>
<evidence type="ECO:0000256" key="1">
    <source>
        <dbReference type="SAM" id="MobiDB-lite"/>
    </source>
</evidence>
<feature type="region of interest" description="Disordered" evidence="1">
    <location>
        <begin position="141"/>
        <end position="179"/>
    </location>
</feature>
<name>A0A5C3FAZ9_9BASI</name>
<dbReference type="Proteomes" id="UP000323386">
    <property type="component" value="Unassembled WGS sequence"/>
</dbReference>
<evidence type="ECO:0000313" key="2">
    <source>
        <dbReference type="EMBL" id="SPO40817.1"/>
    </source>
</evidence>
<reference evidence="2 3" key="1">
    <citation type="submission" date="2018-03" db="EMBL/GenBank/DDBJ databases">
        <authorList>
            <person name="Guldener U."/>
        </authorList>
    </citation>
    <scope>NUCLEOTIDE SEQUENCE [LARGE SCALE GENOMIC DNA]</scope>
    <source>
        <strain evidence="2 3">DAOM196992</strain>
    </source>
</reference>
<dbReference type="EMBL" id="OOIP01000022">
    <property type="protein sequence ID" value="SPO40817.1"/>
    <property type="molecule type" value="Genomic_DNA"/>
</dbReference>
<dbReference type="InterPro" id="IPR027417">
    <property type="entry name" value="P-loop_NTPase"/>
</dbReference>
<feature type="compositionally biased region" description="Basic and acidic residues" evidence="1">
    <location>
        <begin position="141"/>
        <end position="159"/>
    </location>
</feature>
<protein>
    <recommendedName>
        <fullName evidence="4">P-loop containing nucleoside triphosphate hydrolase protein</fullName>
    </recommendedName>
</protein>
<keyword evidence="3" id="KW-1185">Reference proteome</keyword>
<dbReference type="OrthoDB" id="2548520at2759"/>
<evidence type="ECO:0000313" key="3">
    <source>
        <dbReference type="Proteomes" id="UP000323386"/>
    </source>
</evidence>
<dbReference type="Gene3D" id="3.40.50.300">
    <property type="entry name" value="P-loop containing nucleotide triphosphate hydrolases"/>
    <property type="match status" value="2"/>
</dbReference>
<feature type="compositionally biased region" description="Polar residues" evidence="1">
    <location>
        <begin position="34"/>
        <end position="48"/>
    </location>
</feature>
<accession>A0A5C3FAZ9</accession>
<feature type="region of interest" description="Disordered" evidence="1">
    <location>
        <begin position="90"/>
        <end position="111"/>
    </location>
</feature>
<feature type="compositionally biased region" description="Polar residues" evidence="1">
    <location>
        <begin position="95"/>
        <end position="111"/>
    </location>
</feature>